<protein>
    <recommendedName>
        <fullName evidence="3">Arsenate reductase</fullName>
    </recommendedName>
</protein>
<gene>
    <name evidence="1" type="ordered locus">Snas_2812</name>
</gene>
<dbReference type="STRING" id="446470.Snas_2812"/>
<evidence type="ECO:0000313" key="1">
    <source>
        <dbReference type="EMBL" id="ADD42488.1"/>
    </source>
</evidence>
<dbReference type="OrthoDB" id="8421706at2"/>
<evidence type="ECO:0000313" key="2">
    <source>
        <dbReference type="Proteomes" id="UP000000844"/>
    </source>
</evidence>
<reference evidence="1 2" key="1">
    <citation type="journal article" date="2009" name="Stand. Genomic Sci.">
        <title>Complete genome sequence of Stackebrandtia nassauensis type strain (LLR-40K-21).</title>
        <authorList>
            <person name="Munk C."/>
            <person name="Lapidus A."/>
            <person name="Copeland A."/>
            <person name="Jando M."/>
            <person name="Mayilraj S."/>
            <person name="Glavina Del Rio T."/>
            <person name="Nolan M."/>
            <person name="Chen F."/>
            <person name="Lucas S."/>
            <person name="Tice H."/>
            <person name="Cheng J.F."/>
            <person name="Han C."/>
            <person name="Detter J.C."/>
            <person name="Bruce D."/>
            <person name="Goodwin L."/>
            <person name="Chain P."/>
            <person name="Pitluck S."/>
            <person name="Goker M."/>
            <person name="Ovchinikova G."/>
            <person name="Pati A."/>
            <person name="Ivanova N."/>
            <person name="Mavromatis K."/>
            <person name="Chen A."/>
            <person name="Palaniappan K."/>
            <person name="Land M."/>
            <person name="Hauser L."/>
            <person name="Chang Y.J."/>
            <person name="Jeffries C.D."/>
            <person name="Bristow J."/>
            <person name="Eisen J.A."/>
            <person name="Markowitz V."/>
            <person name="Hugenholtz P."/>
            <person name="Kyrpides N.C."/>
            <person name="Klenk H.P."/>
        </authorList>
    </citation>
    <scope>NUCLEOTIDE SEQUENCE [LARGE SCALE GENOMIC DNA]</scope>
    <source>
        <strain evidence="2">DSM 44728 / CIP 108903 / NRRL B-16338 / NBRC 102104 / LLR-40K-21</strain>
    </source>
</reference>
<dbReference type="AlphaFoldDB" id="D3Q8B4"/>
<dbReference type="KEGG" id="sna:Snas_2812"/>
<sequence length="110" mass="11870">MSTDNHWATDACTLPSEQQPLREAEFAELFAASLRSVERVAPTRLRLLLDASARAETVRLTEAESSCCSFFTFTIGEAAPGRIGVDIAVPRAQVPVLDGLARQASALVRP</sequence>
<dbReference type="HOGENOM" id="CLU_156547_0_0_11"/>
<dbReference type="RefSeq" id="WP_013018059.1">
    <property type="nucleotide sequence ID" value="NC_013947.1"/>
</dbReference>
<dbReference type="EMBL" id="CP001778">
    <property type="protein sequence ID" value="ADD42488.1"/>
    <property type="molecule type" value="Genomic_DNA"/>
</dbReference>
<dbReference type="Proteomes" id="UP000000844">
    <property type="component" value="Chromosome"/>
</dbReference>
<dbReference type="eggNOG" id="ENOG50331ZU">
    <property type="taxonomic scope" value="Bacteria"/>
</dbReference>
<keyword evidence="2" id="KW-1185">Reference proteome</keyword>
<organism evidence="1 2">
    <name type="scientific">Stackebrandtia nassauensis (strain DSM 44728 / CIP 108903 / NRRL B-16338 / NBRC 102104 / LLR-40K-21)</name>
    <dbReference type="NCBI Taxonomy" id="446470"/>
    <lineage>
        <taxon>Bacteria</taxon>
        <taxon>Bacillati</taxon>
        <taxon>Actinomycetota</taxon>
        <taxon>Actinomycetes</taxon>
        <taxon>Glycomycetales</taxon>
        <taxon>Glycomycetaceae</taxon>
        <taxon>Stackebrandtia</taxon>
    </lineage>
</organism>
<name>D3Q8B4_STANL</name>
<proteinExistence type="predicted"/>
<accession>D3Q8B4</accession>
<evidence type="ECO:0008006" key="3">
    <source>
        <dbReference type="Google" id="ProtNLM"/>
    </source>
</evidence>